<dbReference type="PANTHER" id="PTHR43155">
    <property type="entry name" value="CYCLIC DI-GMP PHOSPHODIESTERASE PA4108-RELATED"/>
    <property type="match status" value="1"/>
</dbReference>
<gene>
    <name evidence="2" type="ORF">F6V25_14555</name>
</gene>
<dbReference type="PANTHER" id="PTHR43155:SF2">
    <property type="entry name" value="CYCLIC DI-GMP PHOSPHODIESTERASE PA4108"/>
    <property type="match status" value="1"/>
</dbReference>
<dbReference type="AlphaFoldDB" id="A0A7J4ZMP7"/>
<sequence>MKRGASMSLEYSPIVLDSINHDNFPKVELFVRLDGKYTLYKPEQTKLTIHNIERLRENGTEFVYINSKDSEEVQEHVEKRLDDSRAASLLSQYSKNLICSQMIIKAVDDVFKKPNQPAVFEKCRAILRKAEFRFEDRDELIALFAKLENNFDKYLINHSTQTTILALFMGERLFSAGRDDLVSVGTGAMVHDIGMLSVSSDITDKVDVLSENEYYRVKLHPKYGIDLLNSAGVTDRIVHDITLGHHERYDGSGYPRGLDGFEIPRYAMLVSICDIYCALTMNRPYKSASTPAEALRTMKSERKLFDPDTLAGFLGIMEDTALPETMEEVKEAPAAARSIDMAEIRELKKQMRSPNADRNKLVKIHSIVTDNINSTYGEERAALTELRTELKNLLKSLFSETGGSNGKG</sequence>
<dbReference type="Proteomes" id="UP000420562">
    <property type="component" value="Unassembled WGS sequence"/>
</dbReference>
<reference evidence="2 3" key="1">
    <citation type="submission" date="2019-09" db="EMBL/GenBank/DDBJ databases">
        <title>Geobacter sp. Red96, a novel strain isolated from paddy soil.</title>
        <authorList>
            <person name="Xu Z."/>
            <person name="Masuda Y."/>
            <person name="Itoh H."/>
            <person name="Senoo K."/>
        </authorList>
    </citation>
    <scope>NUCLEOTIDE SEQUENCE [LARGE SCALE GENOMIC DNA]</scope>
    <source>
        <strain evidence="2 3">Red96</strain>
    </source>
</reference>
<dbReference type="CDD" id="cd00077">
    <property type="entry name" value="HDc"/>
    <property type="match status" value="1"/>
</dbReference>
<evidence type="ECO:0000259" key="1">
    <source>
        <dbReference type="PROSITE" id="PS51832"/>
    </source>
</evidence>
<feature type="domain" description="HD-GYP" evidence="1">
    <location>
        <begin position="133"/>
        <end position="329"/>
    </location>
</feature>
<dbReference type="Gene3D" id="1.10.3210.10">
    <property type="entry name" value="Hypothetical protein af1432"/>
    <property type="match status" value="1"/>
</dbReference>
<name>A0A7J4ZMP7_9BACT</name>
<dbReference type="Pfam" id="PF13487">
    <property type="entry name" value="HD_5"/>
    <property type="match status" value="1"/>
</dbReference>
<proteinExistence type="predicted"/>
<dbReference type="InterPro" id="IPR037522">
    <property type="entry name" value="HD_GYP_dom"/>
</dbReference>
<dbReference type="InterPro" id="IPR003607">
    <property type="entry name" value="HD/PDEase_dom"/>
</dbReference>
<dbReference type="SUPFAM" id="SSF109604">
    <property type="entry name" value="HD-domain/PDEase-like"/>
    <property type="match status" value="1"/>
</dbReference>
<comment type="caution">
    <text evidence="2">The sequence shown here is derived from an EMBL/GenBank/DDBJ whole genome shotgun (WGS) entry which is preliminary data.</text>
</comment>
<evidence type="ECO:0000313" key="3">
    <source>
        <dbReference type="Proteomes" id="UP000420562"/>
    </source>
</evidence>
<dbReference type="SMART" id="SM00471">
    <property type="entry name" value="HDc"/>
    <property type="match status" value="1"/>
</dbReference>
<evidence type="ECO:0000313" key="2">
    <source>
        <dbReference type="EMBL" id="KAB0664027.1"/>
    </source>
</evidence>
<dbReference type="PROSITE" id="PS51832">
    <property type="entry name" value="HD_GYP"/>
    <property type="match status" value="1"/>
</dbReference>
<accession>A0A7J4ZMP7</accession>
<protein>
    <submittedName>
        <fullName evidence="2">HD domain-containing protein</fullName>
    </submittedName>
</protein>
<dbReference type="EMBL" id="VZQZ01000010">
    <property type="protein sequence ID" value="KAB0664027.1"/>
    <property type="molecule type" value="Genomic_DNA"/>
</dbReference>
<keyword evidence="3" id="KW-1185">Reference proteome</keyword>
<organism evidence="2 3">
    <name type="scientific">Oryzomonas japonica</name>
    <dbReference type="NCBI Taxonomy" id="2603858"/>
    <lineage>
        <taxon>Bacteria</taxon>
        <taxon>Pseudomonadati</taxon>
        <taxon>Thermodesulfobacteriota</taxon>
        <taxon>Desulfuromonadia</taxon>
        <taxon>Geobacterales</taxon>
        <taxon>Geobacteraceae</taxon>
        <taxon>Oryzomonas</taxon>
    </lineage>
</organism>